<accession>A0A4Y6GNY2</accession>
<proteinExistence type="evidence at transcript level"/>
<dbReference type="AlphaFoldDB" id="A0A4Y6GNY2"/>
<dbReference type="EMBL" id="MK751319">
    <property type="protein sequence ID" value="QDF43953.1"/>
    <property type="molecule type" value="mRNA"/>
</dbReference>
<name>A0A4Y6GNY2_9ROSI</name>
<reference evidence="1" key="1">
    <citation type="submission" date="2019-04" db="EMBL/GenBank/DDBJ databases">
        <authorList>
            <person name="Islam M.R."/>
            <person name="Banu S."/>
        </authorList>
    </citation>
    <scope>NUCLEOTIDE SEQUENCE</scope>
    <source>
        <strain evidence="1">TDF-18</strain>
    </source>
</reference>
<sequence length="50" mass="5953">MNRAFNKRLFRQGIKFLINYTWRSLGVLLCIKKGTVTTHTHTRIYITGHF</sequence>
<evidence type="ECO:0000313" key="1">
    <source>
        <dbReference type="EMBL" id="QDF43953.1"/>
    </source>
</evidence>
<protein>
    <submittedName>
        <fullName evidence="1">Uncharacterized protein</fullName>
    </submittedName>
</protein>
<organism evidence="1">
    <name type="scientific">Aquilaria malaccensis</name>
    <dbReference type="NCBI Taxonomy" id="223753"/>
    <lineage>
        <taxon>Eukaryota</taxon>
        <taxon>Viridiplantae</taxon>
        <taxon>Streptophyta</taxon>
        <taxon>Embryophyta</taxon>
        <taxon>Tracheophyta</taxon>
        <taxon>Spermatophyta</taxon>
        <taxon>Magnoliopsida</taxon>
        <taxon>eudicotyledons</taxon>
        <taxon>Gunneridae</taxon>
        <taxon>Pentapetalae</taxon>
        <taxon>rosids</taxon>
        <taxon>malvids</taxon>
        <taxon>Malvales</taxon>
        <taxon>Thymelaeaceae</taxon>
        <taxon>Aquilaria</taxon>
    </lineage>
</organism>